<evidence type="ECO:0000313" key="3">
    <source>
        <dbReference type="Proteomes" id="UP000196560"/>
    </source>
</evidence>
<keyword evidence="1" id="KW-0479">Metal-binding</keyword>
<comment type="cofactor">
    <cofactor evidence="1">
        <name>Mg(2+)</name>
        <dbReference type="ChEBI" id="CHEBI:18420"/>
    </cofactor>
</comment>
<proteinExistence type="inferred from homology"/>
<keyword evidence="1" id="KW-0460">Magnesium</keyword>
<comment type="function">
    <text evidence="1">Transfers the 4'-phosphopantetheine moiety from coenzyme A to a Ser of acyl-carrier-protein.</text>
</comment>
<dbReference type="GO" id="GO:0008897">
    <property type="term" value="F:holo-[acyl-carrier-protein] synthase activity"/>
    <property type="evidence" value="ECO:0007669"/>
    <property type="project" value="UniProtKB-UniRule"/>
</dbReference>
<dbReference type="eggNOG" id="COG0736">
    <property type="taxonomic scope" value="Bacteria"/>
</dbReference>
<dbReference type="GO" id="GO:0005737">
    <property type="term" value="C:cytoplasm"/>
    <property type="evidence" value="ECO:0007669"/>
    <property type="project" value="UniProtKB-SubCell"/>
</dbReference>
<evidence type="ECO:0000313" key="2">
    <source>
        <dbReference type="EMBL" id="OUN42978.1"/>
    </source>
</evidence>
<dbReference type="Proteomes" id="UP000196560">
    <property type="component" value="Unassembled WGS sequence"/>
</dbReference>
<protein>
    <recommendedName>
        <fullName evidence="1">Holo-[acyl-carrier-protein] synthase</fullName>
        <shortName evidence="1">Holo-ACP synthase</shortName>
        <ecNumber evidence="1">2.7.8.7</ecNumber>
    </recommendedName>
    <alternativeName>
        <fullName evidence="1">4'-phosphopantetheinyl transferase AcpS</fullName>
    </alternativeName>
</protein>
<evidence type="ECO:0000256" key="1">
    <source>
        <dbReference type="HAMAP-Rule" id="MF_00101"/>
    </source>
</evidence>
<dbReference type="Pfam" id="PF01648">
    <property type="entry name" value="ACPS"/>
    <property type="match status" value="1"/>
</dbReference>
<dbReference type="InterPro" id="IPR037143">
    <property type="entry name" value="4-PPantetheinyl_Trfase_dom_sf"/>
</dbReference>
<sequence length="186" mass="20297">MAEAGIGVDIVEISRMEQILKRTPSFAQRMFTDEERAYCEASARPAAHYASRFAAREAVLKALGTGFAKGIGRKDVSVSRDASGRPSVVLAGRALEVAHELGIIEVALSLSLTSDLAVANAMAITEDARPRPKEKPEDERQRIARSFREARSVLDELERVQDNELRSISGETIIEHGGVYETGSEL</sequence>
<dbReference type="EC" id="2.7.8.7" evidence="1"/>
<accession>A0A1Y3U6Y9</accession>
<dbReference type="GO" id="GO:0006633">
    <property type="term" value="P:fatty acid biosynthetic process"/>
    <property type="evidence" value="ECO:0007669"/>
    <property type="project" value="UniProtKB-UniRule"/>
</dbReference>
<keyword evidence="1" id="KW-0443">Lipid metabolism</keyword>
<keyword evidence="3" id="KW-1185">Reference proteome</keyword>
<dbReference type="InterPro" id="IPR002582">
    <property type="entry name" value="ACPS"/>
</dbReference>
<dbReference type="GO" id="GO:0000287">
    <property type="term" value="F:magnesium ion binding"/>
    <property type="evidence" value="ECO:0007669"/>
    <property type="project" value="UniProtKB-UniRule"/>
</dbReference>
<feature type="binding site" evidence="1">
    <location>
        <position position="57"/>
    </location>
    <ligand>
        <name>Mg(2+)</name>
        <dbReference type="ChEBI" id="CHEBI:18420"/>
    </ligand>
</feature>
<dbReference type="SUPFAM" id="SSF56214">
    <property type="entry name" value="4'-phosphopantetheinyl transferase"/>
    <property type="match status" value="1"/>
</dbReference>
<reference evidence="3" key="1">
    <citation type="submission" date="2017-04" db="EMBL/GenBank/DDBJ databases">
        <title>Function of individual gut microbiota members based on whole genome sequencing of pure cultures obtained from chicken caecum.</title>
        <authorList>
            <person name="Medvecky M."/>
            <person name="Cejkova D."/>
            <person name="Polansky O."/>
            <person name="Karasova D."/>
            <person name="Kubasova T."/>
            <person name="Cizek A."/>
            <person name="Rychlik I."/>
        </authorList>
    </citation>
    <scope>NUCLEOTIDE SEQUENCE [LARGE SCALE GENOMIC DNA]</scope>
    <source>
        <strain evidence="3">An70</strain>
    </source>
</reference>
<dbReference type="Gene3D" id="3.90.470.20">
    <property type="entry name" value="4'-phosphopantetheinyl transferase domain"/>
    <property type="match status" value="1"/>
</dbReference>
<comment type="subcellular location">
    <subcellularLocation>
        <location evidence="1">Cytoplasm</location>
    </subcellularLocation>
</comment>
<organism evidence="2 3">
    <name type="scientific">Enorma massiliensis</name>
    <dbReference type="NCBI Taxonomy" id="1472761"/>
    <lineage>
        <taxon>Bacteria</taxon>
        <taxon>Bacillati</taxon>
        <taxon>Actinomycetota</taxon>
        <taxon>Coriobacteriia</taxon>
        <taxon>Coriobacteriales</taxon>
        <taxon>Coriobacteriaceae</taxon>
        <taxon>Enorma</taxon>
    </lineage>
</organism>
<dbReference type="RefSeq" id="WP_022349328.1">
    <property type="nucleotide sequence ID" value="NZ_DBFZFG010000022.1"/>
</dbReference>
<dbReference type="AlphaFoldDB" id="A0A1Y3U6Y9"/>
<comment type="caution">
    <text evidence="2">The sequence shown here is derived from an EMBL/GenBank/DDBJ whole genome shotgun (WGS) entry which is preliminary data.</text>
</comment>
<dbReference type="HAMAP" id="MF_00101">
    <property type="entry name" value="AcpS"/>
    <property type="match status" value="1"/>
</dbReference>
<dbReference type="InterPro" id="IPR004568">
    <property type="entry name" value="Ppantetheine-prot_Trfase_dom"/>
</dbReference>
<dbReference type="NCBIfam" id="TIGR00556">
    <property type="entry name" value="pantethn_trn"/>
    <property type="match status" value="1"/>
</dbReference>
<keyword evidence="1" id="KW-0963">Cytoplasm</keyword>
<keyword evidence="1" id="KW-0276">Fatty acid metabolism</keyword>
<dbReference type="STRING" id="1118060.GCA_000311845_01378"/>
<dbReference type="EMBL" id="NFHO01000005">
    <property type="protein sequence ID" value="OUN42978.1"/>
    <property type="molecule type" value="Genomic_DNA"/>
</dbReference>
<feature type="binding site" evidence="1">
    <location>
        <position position="9"/>
    </location>
    <ligand>
        <name>Mg(2+)</name>
        <dbReference type="ChEBI" id="CHEBI:18420"/>
    </ligand>
</feature>
<comment type="catalytic activity">
    <reaction evidence="1">
        <text>apo-[ACP] + CoA = holo-[ACP] + adenosine 3',5'-bisphosphate + H(+)</text>
        <dbReference type="Rhea" id="RHEA:12068"/>
        <dbReference type="Rhea" id="RHEA-COMP:9685"/>
        <dbReference type="Rhea" id="RHEA-COMP:9690"/>
        <dbReference type="ChEBI" id="CHEBI:15378"/>
        <dbReference type="ChEBI" id="CHEBI:29999"/>
        <dbReference type="ChEBI" id="CHEBI:57287"/>
        <dbReference type="ChEBI" id="CHEBI:58343"/>
        <dbReference type="ChEBI" id="CHEBI:64479"/>
        <dbReference type="EC" id="2.7.8.7"/>
    </reaction>
</comment>
<keyword evidence="1" id="KW-0444">Lipid biosynthesis</keyword>
<keyword evidence="1" id="KW-0808">Transferase</keyword>
<name>A0A1Y3U6Y9_9ACTN</name>
<comment type="similarity">
    <text evidence="1">Belongs to the P-Pant transferase superfamily. AcpS family.</text>
</comment>
<gene>
    <name evidence="1" type="primary">acpS</name>
    <name evidence="2" type="ORF">B5G21_05030</name>
</gene>
<dbReference type="NCBIfam" id="TIGR00516">
    <property type="entry name" value="acpS"/>
    <property type="match status" value="1"/>
</dbReference>
<dbReference type="InterPro" id="IPR008278">
    <property type="entry name" value="4-PPantetheinyl_Trfase_dom"/>
</dbReference>
<keyword evidence="1" id="KW-0275">Fatty acid biosynthesis</keyword>